<accession>A0A8J3MVD2</accession>
<name>A0A8J3MVD2_9CHLR</name>
<comment type="caution">
    <text evidence="1">The sequence shown here is derived from an EMBL/GenBank/DDBJ whole genome shotgun (WGS) entry which is preliminary data.</text>
</comment>
<keyword evidence="2" id="KW-1185">Reference proteome</keyword>
<reference evidence="1" key="1">
    <citation type="submission" date="2020-10" db="EMBL/GenBank/DDBJ databases">
        <title>Taxonomic study of unclassified bacteria belonging to the class Ktedonobacteria.</title>
        <authorList>
            <person name="Yabe S."/>
            <person name="Wang C.M."/>
            <person name="Zheng Y."/>
            <person name="Sakai Y."/>
            <person name="Cavaletti L."/>
            <person name="Monciardini P."/>
            <person name="Donadio S."/>
        </authorList>
    </citation>
    <scope>NUCLEOTIDE SEQUENCE</scope>
    <source>
        <strain evidence="1">SOSP1-1</strain>
    </source>
</reference>
<dbReference type="Proteomes" id="UP000612362">
    <property type="component" value="Unassembled WGS sequence"/>
</dbReference>
<evidence type="ECO:0000313" key="1">
    <source>
        <dbReference type="EMBL" id="GHO49210.1"/>
    </source>
</evidence>
<organism evidence="1 2">
    <name type="scientific">Ktedonospora formicarum</name>
    <dbReference type="NCBI Taxonomy" id="2778364"/>
    <lineage>
        <taxon>Bacteria</taxon>
        <taxon>Bacillati</taxon>
        <taxon>Chloroflexota</taxon>
        <taxon>Ktedonobacteria</taxon>
        <taxon>Ktedonobacterales</taxon>
        <taxon>Ktedonobacteraceae</taxon>
        <taxon>Ktedonospora</taxon>
    </lineage>
</organism>
<evidence type="ECO:0000313" key="2">
    <source>
        <dbReference type="Proteomes" id="UP000612362"/>
    </source>
</evidence>
<gene>
    <name evidence="1" type="ORF">KSX_73730</name>
</gene>
<proteinExistence type="predicted"/>
<dbReference type="InterPro" id="IPR011990">
    <property type="entry name" value="TPR-like_helical_dom_sf"/>
</dbReference>
<dbReference type="AlphaFoldDB" id="A0A8J3MVD2"/>
<dbReference type="Gene3D" id="1.25.40.10">
    <property type="entry name" value="Tetratricopeptide repeat domain"/>
    <property type="match status" value="1"/>
</dbReference>
<dbReference type="EMBL" id="BNJF01000004">
    <property type="protein sequence ID" value="GHO49210.1"/>
    <property type="molecule type" value="Genomic_DNA"/>
</dbReference>
<protein>
    <submittedName>
        <fullName evidence="1">Uncharacterized protein</fullName>
    </submittedName>
</protein>
<dbReference type="SUPFAM" id="SSF48452">
    <property type="entry name" value="TPR-like"/>
    <property type="match status" value="1"/>
</dbReference>
<sequence length="288" mass="31884">MDASRRQILAGLLALAGTNTLPSEWWEHLMHQNIFSLTEEECGYFQQLVEDGWGLCNAGEWGLAEHMLSSFLPETIQKAAKSKEAARLAAQGLVLRSILQAHQFNVAAMIPLCRQATTYAKFSGDVTIISAALNGLAVAYKYNQQTDNSFQTYLEALDYCKEAAPLIRSRIYAGAAAAFASRGRKQETDMYITMAYACFPKNPDHDPHFLSADHGIYMLAYYQGIAYLELQEPQLALQAFDSFQAAVPTSTVPKRNQLEILNHKGRAAIGSKNLECYVQCLEEGLGAQ</sequence>